<dbReference type="InterPro" id="IPR036179">
    <property type="entry name" value="Ig-like_dom_sf"/>
</dbReference>
<protein>
    <recommendedName>
        <fullName evidence="1">Ig-like domain-containing protein</fullName>
    </recommendedName>
</protein>
<gene>
    <name evidence="2" type="ORF">JZ751_016410</name>
</gene>
<dbReference type="PANTHER" id="PTHR21063">
    <property type="entry name" value="LFA-3"/>
    <property type="match status" value="1"/>
</dbReference>
<feature type="domain" description="Ig-like" evidence="1">
    <location>
        <begin position="44"/>
        <end position="118"/>
    </location>
</feature>
<dbReference type="Proteomes" id="UP000824540">
    <property type="component" value="Unassembled WGS sequence"/>
</dbReference>
<dbReference type="AlphaFoldDB" id="A0A8T2NY94"/>
<evidence type="ECO:0000313" key="2">
    <source>
        <dbReference type="EMBL" id="KAG9342408.1"/>
    </source>
</evidence>
<dbReference type="InterPro" id="IPR007110">
    <property type="entry name" value="Ig-like_dom"/>
</dbReference>
<evidence type="ECO:0000313" key="3">
    <source>
        <dbReference type="Proteomes" id="UP000824540"/>
    </source>
</evidence>
<proteinExistence type="predicted"/>
<name>A0A8T2NY94_9TELE</name>
<dbReference type="Gene3D" id="2.60.40.10">
    <property type="entry name" value="Immunoglobulins"/>
    <property type="match status" value="2"/>
</dbReference>
<dbReference type="InterPro" id="IPR013783">
    <property type="entry name" value="Ig-like_fold"/>
</dbReference>
<accession>A0A8T2NY94</accession>
<organism evidence="2 3">
    <name type="scientific">Albula glossodonta</name>
    <name type="common">roundjaw bonefish</name>
    <dbReference type="NCBI Taxonomy" id="121402"/>
    <lineage>
        <taxon>Eukaryota</taxon>
        <taxon>Metazoa</taxon>
        <taxon>Chordata</taxon>
        <taxon>Craniata</taxon>
        <taxon>Vertebrata</taxon>
        <taxon>Euteleostomi</taxon>
        <taxon>Actinopterygii</taxon>
        <taxon>Neopterygii</taxon>
        <taxon>Teleostei</taxon>
        <taxon>Albuliformes</taxon>
        <taxon>Albulidae</taxon>
        <taxon>Albula</taxon>
    </lineage>
</organism>
<keyword evidence="3" id="KW-1185">Reference proteome</keyword>
<dbReference type="SUPFAM" id="SSF48726">
    <property type="entry name" value="Immunoglobulin"/>
    <property type="match status" value="2"/>
</dbReference>
<dbReference type="EMBL" id="JAFBMS010000028">
    <property type="protein sequence ID" value="KAG9342408.1"/>
    <property type="molecule type" value="Genomic_DNA"/>
</dbReference>
<evidence type="ECO:0000259" key="1">
    <source>
        <dbReference type="PROSITE" id="PS50835"/>
    </source>
</evidence>
<reference evidence="2" key="1">
    <citation type="thesis" date="2021" institute="BYU ScholarsArchive" country="Provo, UT, USA">
        <title>Applications of and Algorithms for Genome Assembly and Genomic Analyses with an Emphasis on Marine Teleosts.</title>
        <authorList>
            <person name="Pickett B.D."/>
        </authorList>
    </citation>
    <scope>NUCLEOTIDE SEQUENCE</scope>
    <source>
        <strain evidence="2">HI-2016</strain>
    </source>
</reference>
<dbReference type="PANTHER" id="PTHR21063:SF4">
    <property type="entry name" value="CD48 ANTIGEN-RELATED"/>
    <property type="match status" value="1"/>
</dbReference>
<dbReference type="PROSITE" id="PS50835">
    <property type="entry name" value="IG_LIKE"/>
    <property type="match status" value="1"/>
</dbReference>
<comment type="caution">
    <text evidence="2">The sequence shown here is derived from an EMBL/GenBank/DDBJ whole genome shotgun (WGS) entry which is preliminary data.</text>
</comment>
<sequence>MEQFKDRLQWDSQTGLFTITHLKTEDSGTYKVDSKDAQNNVSMPNVTVAVLGRGNCSVLCSVENGREVTLSWRREGEILNHTSSPDLTTNLSLPLEMGEHNHTYYCEAKNPVSSRLLAVPGNCPVLCSVKNGREVTLSWQREGGTCLFS</sequence>
<dbReference type="OrthoDB" id="9835793at2759"/>